<evidence type="ECO:0000313" key="3">
    <source>
        <dbReference type="Proteomes" id="UP000034410"/>
    </source>
</evidence>
<protein>
    <recommendedName>
        <fullName evidence="4">Rap1a immunity protein domain-containing protein</fullName>
    </recommendedName>
</protein>
<accession>A0A0F7JVQ1</accession>
<sequence>MMGFRLTVATLLVLLLSSVARADGMDDVQLAAVQKLGELNGMALNCHYLIETRRMKKTLVLTLPKRRQYGELFDSTTNTAFLKILENRTGCPEEGVFSEQVDAAILELEAAFAN</sequence>
<feature type="signal peptide" evidence="1">
    <location>
        <begin position="1"/>
        <end position="22"/>
    </location>
</feature>
<organism evidence="2 3">
    <name type="scientific">Sedimenticola thiotaurini</name>
    <dbReference type="NCBI Taxonomy" id="1543721"/>
    <lineage>
        <taxon>Bacteria</taxon>
        <taxon>Pseudomonadati</taxon>
        <taxon>Pseudomonadota</taxon>
        <taxon>Gammaproteobacteria</taxon>
        <taxon>Chromatiales</taxon>
        <taxon>Sedimenticolaceae</taxon>
        <taxon>Sedimenticola</taxon>
    </lineage>
</organism>
<evidence type="ECO:0000256" key="1">
    <source>
        <dbReference type="SAM" id="SignalP"/>
    </source>
</evidence>
<reference evidence="2 3" key="1">
    <citation type="journal article" date="2015" name="Genome Announc.">
        <title>Complete Genome Sequence of Sedimenticola thiotaurini Strain SIP-G1, a Polyphosphate- and Polyhydroxyalkanoate-Accumulating Sulfur-Oxidizing Gammaproteobacterium Isolated from Salt Marsh Sediments.</title>
        <authorList>
            <person name="Flood B.E."/>
            <person name="Jones D.S."/>
            <person name="Bailey J.V."/>
        </authorList>
    </citation>
    <scope>NUCLEOTIDE SEQUENCE [LARGE SCALE GENOMIC DNA]</scope>
    <source>
        <strain evidence="2 3">SIP-G1</strain>
    </source>
</reference>
<dbReference type="OrthoDB" id="5769048at2"/>
<evidence type="ECO:0000313" key="2">
    <source>
        <dbReference type="EMBL" id="AKH19429.1"/>
    </source>
</evidence>
<name>A0A0F7JVQ1_9GAMM</name>
<dbReference type="KEGG" id="seds:AAY24_02650"/>
<feature type="chain" id="PRO_5002517233" description="Rap1a immunity protein domain-containing protein" evidence="1">
    <location>
        <begin position="23"/>
        <end position="114"/>
    </location>
</feature>
<keyword evidence="3" id="KW-1185">Reference proteome</keyword>
<gene>
    <name evidence="2" type="ORF">AAY24_02650</name>
</gene>
<proteinExistence type="predicted"/>
<keyword evidence="1" id="KW-0732">Signal</keyword>
<dbReference type="EMBL" id="CP011412">
    <property type="protein sequence ID" value="AKH19429.1"/>
    <property type="molecule type" value="Genomic_DNA"/>
</dbReference>
<evidence type="ECO:0008006" key="4">
    <source>
        <dbReference type="Google" id="ProtNLM"/>
    </source>
</evidence>
<dbReference type="RefSeq" id="WP_046858368.1">
    <property type="nucleotide sequence ID" value="NZ_CP011412.1"/>
</dbReference>
<dbReference type="AlphaFoldDB" id="A0A0F7JVQ1"/>
<dbReference type="Proteomes" id="UP000034410">
    <property type="component" value="Chromosome"/>
</dbReference>